<accession>A0A9X9KFU9</accession>
<name>A0A9X9KFU9_9HYPH</name>
<evidence type="ECO:0000313" key="2">
    <source>
        <dbReference type="Proteomes" id="UP000298735"/>
    </source>
</evidence>
<gene>
    <name evidence="1" type="ORF">CFBP5507_23785</name>
</gene>
<dbReference type="KEGG" id="asal:CFBP5507_23785"/>
<reference evidence="1" key="1">
    <citation type="submission" date="2022-10" db="EMBL/GenBank/DDBJ databases">
        <title>Complete genome sequence of Agrobacterium salinitolerans CFBP5507.</title>
        <authorList>
            <person name="Tchabashvili S."/>
            <person name="Yen H.-C."/>
            <person name="Haryono M."/>
            <person name="Lin Y.-C."/>
            <person name="Lai E.-M."/>
            <person name="Kuo C.-H."/>
        </authorList>
    </citation>
    <scope>NUCLEOTIDE SEQUENCE</scope>
    <source>
        <strain evidence="1">CFBP5507</strain>
    </source>
</reference>
<proteinExistence type="predicted"/>
<organism evidence="1 2">
    <name type="scientific">Agrobacterium salinitolerans</name>
    <dbReference type="NCBI Taxonomy" id="1183413"/>
    <lineage>
        <taxon>Bacteria</taxon>
        <taxon>Pseudomonadati</taxon>
        <taxon>Pseudomonadota</taxon>
        <taxon>Alphaproteobacteria</taxon>
        <taxon>Hyphomicrobiales</taxon>
        <taxon>Rhizobiaceae</taxon>
        <taxon>Rhizobium/Agrobacterium group</taxon>
        <taxon>Agrobacterium</taxon>
    </lineage>
</organism>
<dbReference type="Proteomes" id="UP000298735">
    <property type="component" value="Chromosome Linear"/>
</dbReference>
<dbReference type="AlphaFoldDB" id="A0A9X9KFU9"/>
<evidence type="ECO:0000313" key="1">
    <source>
        <dbReference type="EMBL" id="UYZ10640.1"/>
    </source>
</evidence>
<dbReference type="EMBL" id="CP109969">
    <property type="protein sequence ID" value="UYZ10640.1"/>
    <property type="molecule type" value="Genomic_DNA"/>
</dbReference>
<protein>
    <submittedName>
        <fullName evidence="1">Uncharacterized protein</fullName>
    </submittedName>
</protein>
<sequence length="122" mass="13430">METGKLGWTFLAGVADTANQAFEAAIQIVDLFKEDRERITMESGRAGSTLRINAFPAGSFSHSKPDCSGDGFFRANGQRRTRRPKAMGIVDEVTGRKRGRVFSYQRYLSILGEGTDPLPLNS</sequence>